<dbReference type="Proteomes" id="UP000651475">
    <property type="component" value="Unassembled WGS sequence"/>
</dbReference>
<dbReference type="CDD" id="cd06445">
    <property type="entry name" value="ATase"/>
    <property type="match status" value="1"/>
</dbReference>
<dbReference type="Gene3D" id="3.30.160.70">
    <property type="entry name" value="Methylated DNA-protein cysteine methyltransferase domain"/>
    <property type="match status" value="1"/>
</dbReference>
<evidence type="ECO:0000259" key="4">
    <source>
        <dbReference type="Pfam" id="PF02870"/>
    </source>
</evidence>
<evidence type="ECO:0000313" key="5">
    <source>
        <dbReference type="EMBL" id="MBC5633067.1"/>
    </source>
</evidence>
<proteinExistence type="inferred from homology"/>
<sequence>MNRRPSNIIQIQRYHSPCGDLMLGSFEGKLCLCDWAVEKHRDIVDIRLRKVLHANYEEKTSDIIEETSKQLDEYFDGKRKVFDIPLLFVGTDFQKKVWHKLLEIPYGTTISYGKLATLLDMPKAVRAVANANGANAISIIAPCHRVIGSDHSLTGYGGGLVAKKKLLELESAEDTLF</sequence>
<evidence type="ECO:0000256" key="1">
    <source>
        <dbReference type="ARBA" id="ARBA00022763"/>
    </source>
</evidence>
<dbReference type="InterPro" id="IPR023546">
    <property type="entry name" value="MGMT"/>
</dbReference>
<comment type="caution">
    <text evidence="5">The sequence shown here is derived from an EMBL/GenBank/DDBJ whole genome shotgun (WGS) entry which is preliminary data.</text>
</comment>
<dbReference type="SUPFAM" id="SSF53155">
    <property type="entry name" value="Methylated DNA-protein cysteine methyltransferase domain"/>
    <property type="match status" value="1"/>
</dbReference>
<keyword evidence="2" id="KW-0963">Cytoplasm</keyword>
<dbReference type="EC" id="2.1.1.63" evidence="2"/>
<dbReference type="PANTHER" id="PTHR10815:SF5">
    <property type="entry name" value="METHYLATED-DNA--PROTEIN-CYSTEINE METHYLTRANSFERASE"/>
    <property type="match status" value="1"/>
</dbReference>
<dbReference type="InterPro" id="IPR036388">
    <property type="entry name" value="WH-like_DNA-bd_sf"/>
</dbReference>
<dbReference type="HAMAP" id="MF_00772">
    <property type="entry name" value="OGT"/>
    <property type="match status" value="1"/>
</dbReference>
<comment type="miscellaneous">
    <text evidence="2">This enzyme catalyzes only one turnover and therefore is not strictly catalytic. According to one definition, an enzyme is a biocatalyst that acts repeatedly and over many reaction cycles.</text>
</comment>
<dbReference type="InterPro" id="IPR008332">
    <property type="entry name" value="MethylG_MeTrfase_N"/>
</dbReference>
<dbReference type="InterPro" id="IPR014048">
    <property type="entry name" value="MethylDNA_cys_MeTrfase_DNA-bd"/>
</dbReference>
<dbReference type="Pfam" id="PF02870">
    <property type="entry name" value="Methyltransf_1N"/>
    <property type="match status" value="1"/>
</dbReference>
<comment type="subcellular location">
    <subcellularLocation>
        <location evidence="2">Cytoplasm</location>
    </subcellularLocation>
</comment>
<dbReference type="InterPro" id="IPR036631">
    <property type="entry name" value="MGMT_N_sf"/>
</dbReference>
<feature type="active site" description="Nucleophile; methyl group acceptor" evidence="2">
    <location>
        <position position="143"/>
    </location>
</feature>
<dbReference type="InterPro" id="IPR036217">
    <property type="entry name" value="MethylDNA_cys_MeTrfase_DNAb"/>
</dbReference>
<dbReference type="EMBL" id="JACOOJ010000014">
    <property type="protein sequence ID" value="MBC5633067.1"/>
    <property type="molecule type" value="Genomic_DNA"/>
</dbReference>
<evidence type="ECO:0000313" key="6">
    <source>
        <dbReference type="Proteomes" id="UP000651475"/>
    </source>
</evidence>
<dbReference type="Gene3D" id="1.10.10.10">
    <property type="entry name" value="Winged helix-like DNA-binding domain superfamily/Winged helix DNA-binding domain"/>
    <property type="match status" value="1"/>
</dbReference>
<gene>
    <name evidence="5" type="ORF">H8S65_09825</name>
</gene>
<keyword evidence="2" id="KW-0489">Methyltransferase</keyword>
<dbReference type="PANTHER" id="PTHR10815">
    <property type="entry name" value="METHYLATED-DNA--PROTEIN-CYSTEINE METHYLTRANSFERASE"/>
    <property type="match status" value="1"/>
</dbReference>
<evidence type="ECO:0000256" key="2">
    <source>
        <dbReference type="HAMAP-Rule" id="MF_00772"/>
    </source>
</evidence>
<keyword evidence="2" id="KW-0234">DNA repair</keyword>
<evidence type="ECO:0000259" key="3">
    <source>
        <dbReference type="Pfam" id="PF01035"/>
    </source>
</evidence>
<dbReference type="NCBIfam" id="TIGR00589">
    <property type="entry name" value="ogt"/>
    <property type="match status" value="1"/>
</dbReference>
<name>A0ABR7DNX1_9BACT</name>
<reference evidence="5 6" key="1">
    <citation type="submission" date="2020-08" db="EMBL/GenBank/DDBJ databases">
        <title>Genome public.</title>
        <authorList>
            <person name="Liu C."/>
            <person name="Sun Q."/>
        </authorList>
    </citation>
    <scope>NUCLEOTIDE SEQUENCE [LARGE SCALE GENOMIC DNA]</scope>
    <source>
        <strain evidence="5 6">NSJ-79</strain>
    </source>
</reference>
<accession>A0ABR7DNX1</accession>
<dbReference type="SUPFAM" id="SSF46767">
    <property type="entry name" value="Methylated DNA-protein cysteine methyltransferase, C-terminal domain"/>
    <property type="match status" value="1"/>
</dbReference>
<feature type="domain" description="Methylguanine DNA methyltransferase ribonuclease-like" evidence="4">
    <location>
        <begin position="14"/>
        <end position="86"/>
    </location>
</feature>
<keyword evidence="1 2" id="KW-0227">DNA damage</keyword>
<keyword evidence="2" id="KW-0808">Transferase</keyword>
<comment type="function">
    <text evidence="2">Involved in the cellular defense against the biological effects of O6-methylguanine (O6-MeG) and O4-methylthymine (O4-MeT) in DNA. Repairs the methylated nucleobase in DNA by stoichiometrically transferring the methyl group to a cysteine residue in the enzyme. This is a suicide reaction: the enzyme is irreversibly inactivated.</text>
</comment>
<comment type="catalytic activity">
    <reaction evidence="2">
        <text>a 6-O-methyl-2'-deoxyguanosine in DNA + L-cysteinyl-[protein] = S-methyl-L-cysteinyl-[protein] + a 2'-deoxyguanosine in DNA</text>
        <dbReference type="Rhea" id="RHEA:24000"/>
        <dbReference type="Rhea" id="RHEA-COMP:10131"/>
        <dbReference type="Rhea" id="RHEA-COMP:10132"/>
        <dbReference type="Rhea" id="RHEA-COMP:11367"/>
        <dbReference type="Rhea" id="RHEA-COMP:11368"/>
        <dbReference type="ChEBI" id="CHEBI:29950"/>
        <dbReference type="ChEBI" id="CHEBI:82612"/>
        <dbReference type="ChEBI" id="CHEBI:85445"/>
        <dbReference type="ChEBI" id="CHEBI:85448"/>
        <dbReference type="EC" id="2.1.1.63"/>
    </reaction>
</comment>
<comment type="catalytic activity">
    <reaction evidence="2">
        <text>a 4-O-methyl-thymidine in DNA + L-cysteinyl-[protein] = a thymidine in DNA + S-methyl-L-cysteinyl-[protein]</text>
        <dbReference type="Rhea" id="RHEA:53428"/>
        <dbReference type="Rhea" id="RHEA-COMP:10131"/>
        <dbReference type="Rhea" id="RHEA-COMP:10132"/>
        <dbReference type="Rhea" id="RHEA-COMP:13555"/>
        <dbReference type="Rhea" id="RHEA-COMP:13556"/>
        <dbReference type="ChEBI" id="CHEBI:29950"/>
        <dbReference type="ChEBI" id="CHEBI:82612"/>
        <dbReference type="ChEBI" id="CHEBI:137386"/>
        <dbReference type="ChEBI" id="CHEBI:137387"/>
        <dbReference type="EC" id="2.1.1.63"/>
    </reaction>
</comment>
<feature type="domain" description="Methylated-DNA-[protein]-cysteine S-methyltransferase DNA binding" evidence="3">
    <location>
        <begin position="92"/>
        <end position="171"/>
    </location>
</feature>
<comment type="similarity">
    <text evidence="2">Belongs to the MGMT family.</text>
</comment>
<dbReference type="Pfam" id="PF01035">
    <property type="entry name" value="DNA_binding_1"/>
    <property type="match status" value="1"/>
</dbReference>
<protein>
    <recommendedName>
        <fullName evidence="2">Methylated-DNA--protein-cysteine methyltransferase</fullName>
        <ecNumber evidence="2">2.1.1.63</ecNumber>
    </recommendedName>
    <alternativeName>
        <fullName evidence="2">6-O-methylguanine-DNA methyltransferase</fullName>
        <shortName evidence="2">MGMT</shortName>
    </alternativeName>
    <alternativeName>
        <fullName evidence="2">O-6-methylguanine-DNA-alkyltransferase</fullName>
    </alternativeName>
</protein>
<organism evidence="5 6">
    <name type="scientific">Parabacteroides hominis</name>
    <dbReference type="NCBI Taxonomy" id="2763057"/>
    <lineage>
        <taxon>Bacteria</taxon>
        <taxon>Pseudomonadati</taxon>
        <taxon>Bacteroidota</taxon>
        <taxon>Bacteroidia</taxon>
        <taxon>Bacteroidales</taxon>
        <taxon>Tannerellaceae</taxon>
        <taxon>Parabacteroides</taxon>
    </lineage>
</organism>
<keyword evidence="6" id="KW-1185">Reference proteome</keyword>